<keyword evidence="7" id="KW-1185">Reference proteome</keyword>
<dbReference type="AlphaFoldDB" id="A0AAU4K502"/>
<dbReference type="Proteomes" id="UP001432128">
    <property type="component" value="Chromosome"/>
</dbReference>
<dbReference type="Gene3D" id="3.50.50.60">
    <property type="entry name" value="FAD/NAD(P)-binding domain"/>
    <property type="match status" value="2"/>
</dbReference>
<evidence type="ECO:0000256" key="1">
    <source>
        <dbReference type="ARBA" id="ARBA00004829"/>
    </source>
</evidence>
<protein>
    <submittedName>
        <fullName evidence="6">Phytoene desaturase family protein</fullName>
        <ecNumber evidence="6">1.-.-.-</ecNumber>
    </submittedName>
</protein>
<dbReference type="PANTHER" id="PTHR43734">
    <property type="entry name" value="PHYTOENE DESATURASE"/>
    <property type="match status" value="1"/>
</dbReference>
<accession>A0AAU4K502</accession>
<evidence type="ECO:0000256" key="3">
    <source>
        <dbReference type="ARBA" id="ARBA00023002"/>
    </source>
</evidence>
<dbReference type="GO" id="GO:0016117">
    <property type="term" value="P:carotenoid biosynthetic process"/>
    <property type="evidence" value="ECO:0007669"/>
    <property type="project" value="UniProtKB-KW"/>
</dbReference>
<reference evidence="6 7" key="1">
    <citation type="submission" date="2022-10" db="EMBL/GenBank/DDBJ databases">
        <title>The complete genomes of actinobacterial strains from the NBC collection.</title>
        <authorList>
            <person name="Joergensen T.S."/>
            <person name="Alvarez Arevalo M."/>
            <person name="Sterndorff E.B."/>
            <person name="Faurdal D."/>
            <person name="Vuksanovic O."/>
            <person name="Mourched A.-S."/>
            <person name="Charusanti P."/>
            <person name="Shaw S."/>
            <person name="Blin K."/>
            <person name="Weber T."/>
        </authorList>
    </citation>
    <scope>NUCLEOTIDE SEQUENCE [LARGE SCALE GENOMIC DNA]</scope>
    <source>
        <strain evidence="6 7">NBC_00319</strain>
    </source>
</reference>
<comment type="pathway">
    <text evidence="1 4">Carotenoid biosynthesis.</text>
</comment>
<evidence type="ECO:0000259" key="5">
    <source>
        <dbReference type="Pfam" id="PF01593"/>
    </source>
</evidence>
<keyword evidence="3 4" id="KW-0560">Oxidoreductase</keyword>
<proteinExistence type="inferred from homology"/>
<dbReference type="EMBL" id="CP108021">
    <property type="protein sequence ID" value="WUM21052.1"/>
    <property type="molecule type" value="Genomic_DNA"/>
</dbReference>
<dbReference type="NCBIfam" id="TIGR02734">
    <property type="entry name" value="crtI_fam"/>
    <property type="match status" value="1"/>
</dbReference>
<evidence type="ECO:0000313" key="7">
    <source>
        <dbReference type="Proteomes" id="UP001432128"/>
    </source>
</evidence>
<dbReference type="KEGG" id="whr:OG579_04365"/>
<dbReference type="GO" id="GO:0016491">
    <property type="term" value="F:oxidoreductase activity"/>
    <property type="evidence" value="ECO:0007669"/>
    <property type="project" value="UniProtKB-KW"/>
</dbReference>
<keyword evidence="2 4" id="KW-0125">Carotenoid biosynthesis</keyword>
<comment type="similarity">
    <text evidence="4">Belongs to the carotenoid/retinoid oxidoreductase family.</text>
</comment>
<organism evidence="6 7">
    <name type="scientific">Williamsia herbipolensis</name>
    <dbReference type="NCBI Taxonomy" id="1603258"/>
    <lineage>
        <taxon>Bacteria</taxon>
        <taxon>Bacillati</taxon>
        <taxon>Actinomycetota</taxon>
        <taxon>Actinomycetes</taxon>
        <taxon>Mycobacteriales</taxon>
        <taxon>Nocardiaceae</taxon>
        <taxon>Williamsia</taxon>
    </lineage>
</organism>
<dbReference type="PANTHER" id="PTHR43734:SF1">
    <property type="entry name" value="PHYTOENE DESATURASE"/>
    <property type="match status" value="1"/>
</dbReference>
<dbReference type="SUPFAM" id="SSF51905">
    <property type="entry name" value="FAD/NAD(P)-binding domain"/>
    <property type="match status" value="1"/>
</dbReference>
<evidence type="ECO:0000313" key="6">
    <source>
        <dbReference type="EMBL" id="WUM21052.1"/>
    </source>
</evidence>
<dbReference type="EC" id="1.-.-.-" evidence="6"/>
<dbReference type="InterPro" id="IPR002937">
    <property type="entry name" value="Amino_oxidase"/>
</dbReference>
<name>A0AAU4K502_9NOCA</name>
<dbReference type="RefSeq" id="WP_328858227.1">
    <property type="nucleotide sequence ID" value="NZ_CP108021.1"/>
</dbReference>
<gene>
    <name evidence="6" type="primary">crtI</name>
    <name evidence="6" type="ORF">OG579_04365</name>
</gene>
<dbReference type="InterPro" id="IPR036188">
    <property type="entry name" value="FAD/NAD-bd_sf"/>
</dbReference>
<dbReference type="Pfam" id="PF01593">
    <property type="entry name" value="Amino_oxidase"/>
    <property type="match status" value="1"/>
</dbReference>
<feature type="domain" description="Amine oxidase" evidence="5">
    <location>
        <begin position="15"/>
        <end position="330"/>
    </location>
</feature>
<dbReference type="InterPro" id="IPR014105">
    <property type="entry name" value="Carotenoid/retinoid_OxRdtase"/>
</dbReference>
<evidence type="ECO:0000256" key="4">
    <source>
        <dbReference type="RuleBase" id="RU362075"/>
    </source>
</evidence>
<evidence type="ECO:0000256" key="2">
    <source>
        <dbReference type="ARBA" id="ARBA00022746"/>
    </source>
</evidence>
<sequence>MTGPVEHVVVVGAGLSGLSAALYLRGQGVRVTVVEAQHTPGGRVRTEKLGDSLFDTGASVLTMPSLIETPMAAVGISAASARAMLDLIPLDPSYHLRYADGTDFAVPRDTDELATAIGTTFGPEQEAGYLRLRSWLQRLYDVEFDDFMDQNTDGLLDYVTTRRMRTGVKDLVTMGAVRRLTPAINRFVTDTRLQRAFTFQALYAGVPPSQAPAIYAVISHMDIGMGVSYPRGGMGRVGAVMARALAEAGGTIVYDTPVQSVRVDRTAPGGPRAVAVVTGDGEIGCDAVVMTTDTPVTDRLLAHAGAPTRRRRVRHSPSAVVAHLRVPADLTAVWPGGHHTIDFGDAWTATFRELTARSGRLMTDPSLLMNRPAISDPGNFVVDGMESVTVLAPCPNLDSADLPWDALAGPYVAETLSVLESRGYRGIAEHAEIMRIDDPGVWARAGMSAGTPFAAAHTLSQTGPLRTRNLWPGAVNVVLAGSSTVPGVGIPPVLVSGRLAAERITG</sequence>